<feature type="compositionally biased region" description="Basic residues" evidence="4">
    <location>
        <begin position="1"/>
        <end position="12"/>
    </location>
</feature>
<dbReference type="Proteomes" id="UP000707451">
    <property type="component" value="Unassembled WGS sequence"/>
</dbReference>
<feature type="region of interest" description="Disordered" evidence="4">
    <location>
        <begin position="1"/>
        <end position="49"/>
    </location>
</feature>
<dbReference type="GO" id="GO:0005681">
    <property type="term" value="C:spliceosomal complex"/>
    <property type="evidence" value="ECO:0007669"/>
    <property type="project" value="TreeGrafter"/>
</dbReference>
<comment type="similarity">
    <text evidence="2">Belongs to the TLS1 family.</text>
</comment>
<protein>
    <recommendedName>
        <fullName evidence="7">Hepatocellular carcinoma-associated antigen 59</fullName>
    </recommendedName>
</protein>
<sequence>MSANIKKRNYRKKREDTPEDSPAAGTSLSETGATAAEGAAAQDDEPEGLSLDELIELRKYRQRPAGIAAVDLLVGDTTGKKKKKDKIVAADPYKLLSGGGLVDMDEVRRNEECESSTKSGMMNTFTKQTNALDVDKHMMKYIEDEMKKRRGEAGDAEDANEQPGNYNGDTDILDELGIRKTAPRPEQEGNVQLSTTMLTAIPEVDLGMDARLRNIEETEKAKRKLYEERTTTNIAANERFSQPAYIPSDSERISHHRQNNRNNNNNSNNRNNNYNNNNSNQSGGGGGVPNHRFQNYGNNNNQGNRGAGRGMATDDLVMERFKKRTRR</sequence>
<dbReference type="Pfam" id="PF07052">
    <property type="entry name" value="Hep_59"/>
    <property type="match status" value="1"/>
</dbReference>
<dbReference type="OrthoDB" id="5627at2759"/>
<dbReference type="GO" id="GO:0000398">
    <property type="term" value="P:mRNA splicing, via spliceosome"/>
    <property type="evidence" value="ECO:0007669"/>
    <property type="project" value="TreeGrafter"/>
</dbReference>
<accession>A0A9P8BZR0</accession>
<gene>
    <name evidence="5" type="ORF">KI688_006326</name>
</gene>
<name>A0A9P8BZR0_9FUNG</name>
<feature type="compositionally biased region" description="Low complexity" evidence="4">
    <location>
        <begin position="30"/>
        <end position="41"/>
    </location>
</feature>
<dbReference type="PANTHER" id="PTHR13486:SF2">
    <property type="entry name" value="SPLICING FACTOR C9ORF78"/>
    <property type="match status" value="1"/>
</dbReference>
<evidence type="ECO:0008006" key="7">
    <source>
        <dbReference type="Google" id="ProtNLM"/>
    </source>
</evidence>
<feature type="region of interest" description="Disordered" evidence="4">
    <location>
        <begin position="253"/>
        <end position="327"/>
    </location>
</feature>
<evidence type="ECO:0000256" key="1">
    <source>
        <dbReference type="ARBA" id="ARBA00004123"/>
    </source>
</evidence>
<dbReference type="EMBL" id="JAHRHY010000002">
    <property type="protein sequence ID" value="KAG9072102.1"/>
    <property type="molecule type" value="Genomic_DNA"/>
</dbReference>
<proteinExistence type="inferred from homology"/>
<dbReference type="PANTHER" id="PTHR13486">
    <property type="entry name" value="TELOMERE LENGTH AND SILENCING PROTEIN 1 TLS1 FAMILY MEMBER"/>
    <property type="match status" value="1"/>
</dbReference>
<reference evidence="5" key="1">
    <citation type="submission" date="2021-06" db="EMBL/GenBank/DDBJ databases">
        <title>Genome Sequence of Mortierella hyaline Strain SCG-10, a Cold-Adapted, Nitrate-Reducing Fungus Isolated from Soil in Minnesota, USA.</title>
        <authorList>
            <person name="Aldossari N."/>
        </authorList>
    </citation>
    <scope>NUCLEOTIDE SEQUENCE</scope>
    <source>
        <strain evidence="5">SCG-10</strain>
    </source>
</reference>
<keyword evidence="6" id="KW-1185">Reference proteome</keyword>
<keyword evidence="3" id="KW-0539">Nucleus</keyword>
<evidence type="ECO:0000256" key="2">
    <source>
        <dbReference type="ARBA" id="ARBA00007643"/>
    </source>
</evidence>
<evidence type="ECO:0000313" key="6">
    <source>
        <dbReference type="Proteomes" id="UP000707451"/>
    </source>
</evidence>
<feature type="region of interest" description="Disordered" evidence="4">
    <location>
        <begin position="148"/>
        <end position="172"/>
    </location>
</feature>
<organism evidence="5 6">
    <name type="scientific">Linnemannia hyalina</name>
    <dbReference type="NCBI Taxonomy" id="64524"/>
    <lineage>
        <taxon>Eukaryota</taxon>
        <taxon>Fungi</taxon>
        <taxon>Fungi incertae sedis</taxon>
        <taxon>Mucoromycota</taxon>
        <taxon>Mortierellomycotina</taxon>
        <taxon>Mortierellomycetes</taxon>
        <taxon>Mortierellales</taxon>
        <taxon>Mortierellaceae</taxon>
        <taxon>Linnemannia</taxon>
    </lineage>
</organism>
<evidence type="ECO:0000256" key="4">
    <source>
        <dbReference type="SAM" id="MobiDB-lite"/>
    </source>
</evidence>
<evidence type="ECO:0000256" key="3">
    <source>
        <dbReference type="ARBA" id="ARBA00023242"/>
    </source>
</evidence>
<dbReference type="AlphaFoldDB" id="A0A9P8BZR0"/>
<evidence type="ECO:0000313" key="5">
    <source>
        <dbReference type="EMBL" id="KAG9072102.1"/>
    </source>
</evidence>
<feature type="compositionally biased region" description="Low complexity" evidence="4">
    <location>
        <begin position="294"/>
        <end position="304"/>
    </location>
</feature>
<dbReference type="InterPro" id="IPR010756">
    <property type="entry name" value="Tls1-like"/>
</dbReference>
<feature type="compositionally biased region" description="Low complexity" evidence="4">
    <location>
        <begin position="260"/>
        <end position="280"/>
    </location>
</feature>
<comment type="subcellular location">
    <subcellularLocation>
        <location evidence="1">Nucleus</location>
    </subcellularLocation>
</comment>
<comment type="caution">
    <text evidence="5">The sequence shown here is derived from an EMBL/GenBank/DDBJ whole genome shotgun (WGS) entry which is preliminary data.</text>
</comment>